<dbReference type="AlphaFoldDB" id="A0A937LG97"/>
<comment type="function">
    <text evidence="2">Catalyzes the sequential condensation of isopentenyl diphosphate (IPP) with (2E,6E)-farnesyl diphosphate (E,E-FPP) to yield (2Z,6Z,10Z,14Z,18Z,22Z,26Z,30Z,34E,38E)-undecaprenyl diphosphate (di-trans,octa-cis-UPP). UPP is the precursor of glycosyl carrier lipid in the biosynthesis of bacterial cell wall polysaccharide components such as peptidoglycan and lipopolysaccharide.</text>
</comment>
<accession>A0A937LG97</accession>
<dbReference type="GO" id="GO:0009252">
    <property type="term" value="P:peptidoglycan biosynthetic process"/>
    <property type="evidence" value="ECO:0007669"/>
    <property type="project" value="UniProtKB-UniRule"/>
</dbReference>
<dbReference type="Pfam" id="PF01255">
    <property type="entry name" value="Prenyltransf"/>
    <property type="match status" value="1"/>
</dbReference>
<dbReference type="GO" id="GO:0016094">
    <property type="term" value="P:polyprenol biosynthetic process"/>
    <property type="evidence" value="ECO:0007669"/>
    <property type="project" value="TreeGrafter"/>
</dbReference>
<feature type="binding site" evidence="2">
    <location>
        <begin position="13"/>
        <end position="16"/>
    </location>
    <ligand>
        <name>substrate</name>
    </ligand>
</feature>
<dbReference type="GO" id="GO:0071555">
    <property type="term" value="P:cell wall organization"/>
    <property type="evidence" value="ECO:0007669"/>
    <property type="project" value="UniProtKB-KW"/>
</dbReference>
<keyword evidence="2" id="KW-0133">Cell shape</keyword>
<sequence>MKNLNHLAVIMDGNSRWASNRNLPSKAGHKEGVKKARLAVEYALEKKIDYLTLFAFSTENWLRKEVEVRDLISLFFDALQEQTAELREEKVKLNFIGDISRFNKKLIKQIEDSKKLTDEYEPKLNLIIAASYGGRWDIINAVKKFYADKKNKELNENSLEDYLETKRFPNPDLIIRSGGEQRLSNFYLWQSSYSELYFSNKLWPDFNKKDFDDALADFVGRKRKFGVVTG</sequence>
<dbReference type="GO" id="GO:0000287">
    <property type="term" value="F:magnesium ion binding"/>
    <property type="evidence" value="ECO:0007669"/>
    <property type="project" value="UniProtKB-UniRule"/>
</dbReference>
<dbReference type="EMBL" id="JADHQC010000001">
    <property type="protein sequence ID" value="MBL6811355.1"/>
    <property type="molecule type" value="Genomic_DNA"/>
</dbReference>
<dbReference type="SUPFAM" id="SSF64005">
    <property type="entry name" value="Undecaprenyl diphosphate synthase"/>
    <property type="match status" value="1"/>
</dbReference>
<feature type="binding site" evidence="2">
    <location>
        <position position="61"/>
    </location>
    <ligand>
        <name>substrate</name>
    </ligand>
</feature>
<keyword evidence="2" id="KW-0479">Metal-binding</keyword>
<dbReference type="EC" id="2.5.1.31" evidence="2"/>
<dbReference type="PANTHER" id="PTHR10291">
    <property type="entry name" value="DEHYDRODOLICHYL DIPHOSPHATE SYNTHASE FAMILY MEMBER"/>
    <property type="match status" value="1"/>
</dbReference>
<dbReference type="GO" id="GO:0008360">
    <property type="term" value="P:regulation of cell shape"/>
    <property type="evidence" value="ECO:0007669"/>
    <property type="project" value="UniProtKB-KW"/>
</dbReference>
<keyword evidence="2" id="KW-0573">Peptidoglycan synthesis</keyword>
<feature type="binding site" evidence="2">
    <location>
        <position position="29"/>
    </location>
    <ligand>
        <name>substrate</name>
    </ligand>
</feature>
<feature type="active site" description="Proton acceptor" evidence="2">
    <location>
        <position position="60"/>
    </location>
</feature>
<organism evidence="3 4">
    <name type="scientific">SAR86 cluster bacterium</name>
    <dbReference type="NCBI Taxonomy" id="2030880"/>
    <lineage>
        <taxon>Bacteria</taxon>
        <taxon>Pseudomonadati</taxon>
        <taxon>Pseudomonadota</taxon>
        <taxon>Gammaproteobacteria</taxon>
        <taxon>SAR86 cluster</taxon>
    </lineage>
</organism>
<dbReference type="Gene3D" id="3.40.1180.10">
    <property type="entry name" value="Decaprenyl diphosphate synthase-like"/>
    <property type="match status" value="1"/>
</dbReference>
<dbReference type="InterPro" id="IPR036424">
    <property type="entry name" value="UPP_synth-like_sf"/>
</dbReference>
<protein>
    <recommendedName>
        <fullName evidence="2">Ditrans,polycis-undecaprenyl-diphosphate synthase ((2E,6E)-farnesyl-diphosphate specific)</fullName>
        <ecNumber evidence="2">2.5.1.31</ecNumber>
    </recommendedName>
    <alternativeName>
        <fullName evidence="2">Ditrans,polycis-undecaprenylcistransferase</fullName>
    </alternativeName>
    <alternativeName>
        <fullName evidence="2">Undecaprenyl diphosphate synthase</fullName>
        <shortName evidence="2">UDS</shortName>
    </alternativeName>
    <alternativeName>
        <fullName evidence="2">Undecaprenyl pyrophosphate synthase</fullName>
        <shortName evidence="2">UPP synthase</shortName>
    </alternativeName>
</protein>
<dbReference type="HAMAP" id="MF_01139">
    <property type="entry name" value="ISPT"/>
    <property type="match status" value="1"/>
</dbReference>
<feature type="binding site" evidence="2">
    <location>
        <position position="12"/>
    </location>
    <ligand>
        <name>Mg(2+)</name>
        <dbReference type="ChEBI" id="CHEBI:18420"/>
    </ligand>
</feature>
<comment type="similarity">
    <text evidence="2">Belongs to the UPP synthase family.</text>
</comment>
<name>A0A937LG97_9GAMM</name>
<comment type="caution">
    <text evidence="3">The sequence shown here is derived from an EMBL/GenBank/DDBJ whole genome shotgun (WGS) entry which is preliminary data.</text>
</comment>
<dbReference type="GO" id="GO:0008834">
    <property type="term" value="F:ditrans,polycis-undecaprenyl-diphosphate synthase [(2E,6E)-farnesyl-diphosphate specific] activity"/>
    <property type="evidence" value="ECO:0007669"/>
    <property type="project" value="UniProtKB-UniRule"/>
</dbReference>
<evidence type="ECO:0000256" key="1">
    <source>
        <dbReference type="ARBA" id="ARBA00022679"/>
    </source>
</evidence>
<dbReference type="NCBIfam" id="TIGR00055">
    <property type="entry name" value="uppS"/>
    <property type="match status" value="1"/>
</dbReference>
<feature type="binding site" evidence="2">
    <location>
        <begin position="182"/>
        <end position="184"/>
    </location>
    <ligand>
        <name>substrate</name>
    </ligand>
</feature>
<comment type="caution">
    <text evidence="2">Lacks conserved residue(s) required for the propagation of feature annotation.</text>
</comment>
<reference evidence="3" key="1">
    <citation type="submission" date="2020-10" db="EMBL/GenBank/DDBJ databases">
        <title>Microbiome of the Black Sea water column analyzed by genome centric metagenomics.</title>
        <authorList>
            <person name="Cabello-Yeves P.J."/>
            <person name="Callieri C."/>
            <person name="Picazo A."/>
            <person name="Mehrshad M."/>
            <person name="Haro-Moreno J.M."/>
            <person name="Roda-Garcia J."/>
            <person name="Dzembekova N."/>
            <person name="Slabakova V."/>
            <person name="Slabakova N."/>
            <person name="Moncheva S."/>
            <person name="Rodriguez-Valera F."/>
        </authorList>
    </citation>
    <scope>NUCLEOTIDE SEQUENCE</scope>
    <source>
        <strain evidence="3">BS307-5m-G49</strain>
    </source>
</reference>
<keyword evidence="1 2" id="KW-0808">Transferase</keyword>
<comment type="subunit">
    <text evidence="2">Homodimer.</text>
</comment>
<dbReference type="GO" id="GO:0005829">
    <property type="term" value="C:cytosol"/>
    <property type="evidence" value="ECO:0007669"/>
    <property type="project" value="TreeGrafter"/>
</dbReference>
<dbReference type="PANTHER" id="PTHR10291:SF0">
    <property type="entry name" value="DEHYDRODOLICHYL DIPHOSPHATE SYNTHASE 2"/>
    <property type="match status" value="1"/>
</dbReference>
<feature type="binding site" evidence="2">
    <location>
        <position position="176"/>
    </location>
    <ligand>
        <name>substrate</name>
    </ligand>
</feature>
<feature type="binding site" evidence="2">
    <location>
        <position position="63"/>
    </location>
    <ligand>
        <name>substrate</name>
    </ligand>
</feature>
<evidence type="ECO:0000256" key="2">
    <source>
        <dbReference type="HAMAP-Rule" id="MF_01139"/>
    </source>
</evidence>
<feature type="active site" evidence="2">
    <location>
        <position position="12"/>
    </location>
</feature>
<dbReference type="FunFam" id="3.40.1180.10:FF:000001">
    <property type="entry name" value="(2E,6E)-farnesyl-diphosphate-specific ditrans,polycis-undecaprenyl-diphosphate synthase"/>
    <property type="match status" value="1"/>
</dbReference>
<keyword evidence="2" id="KW-0460">Magnesium</keyword>
<feature type="binding site" evidence="2">
    <location>
        <position position="195"/>
    </location>
    <ligand>
        <name>Mg(2+)</name>
        <dbReference type="ChEBI" id="CHEBI:18420"/>
    </ligand>
</feature>
<comment type="catalytic activity">
    <reaction evidence="2">
        <text>8 isopentenyl diphosphate + (2E,6E)-farnesyl diphosphate = di-trans,octa-cis-undecaprenyl diphosphate + 8 diphosphate</text>
        <dbReference type="Rhea" id="RHEA:27551"/>
        <dbReference type="ChEBI" id="CHEBI:33019"/>
        <dbReference type="ChEBI" id="CHEBI:58405"/>
        <dbReference type="ChEBI" id="CHEBI:128769"/>
        <dbReference type="ChEBI" id="CHEBI:175763"/>
        <dbReference type="EC" id="2.5.1.31"/>
    </reaction>
</comment>
<evidence type="ECO:0000313" key="3">
    <source>
        <dbReference type="EMBL" id="MBL6811355.1"/>
    </source>
</evidence>
<gene>
    <name evidence="2 3" type="primary">uppS</name>
    <name evidence="3" type="ORF">ISQ63_00560</name>
</gene>
<feature type="binding site" evidence="2">
    <location>
        <position position="17"/>
    </location>
    <ligand>
        <name>substrate</name>
    </ligand>
</feature>
<feature type="binding site" evidence="2">
    <location>
        <begin position="57"/>
        <end position="59"/>
    </location>
    <ligand>
        <name>substrate</name>
    </ligand>
</feature>
<comment type="cofactor">
    <cofactor evidence="2">
        <name>Mg(2+)</name>
        <dbReference type="ChEBI" id="CHEBI:18420"/>
    </cofactor>
    <text evidence="2">Binds 2 magnesium ions per subunit.</text>
</comment>
<dbReference type="Proteomes" id="UP000744438">
    <property type="component" value="Unassembled WGS sequence"/>
</dbReference>
<keyword evidence="2" id="KW-0961">Cell wall biogenesis/degradation</keyword>
<proteinExistence type="inferred from homology"/>
<dbReference type="CDD" id="cd00475">
    <property type="entry name" value="Cis_IPPS"/>
    <property type="match status" value="1"/>
</dbReference>
<dbReference type="InterPro" id="IPR001441">
    <property type="entry name" value="UPP_synth-like"/>
</dbReference>
<evidence type="ECO:0000313" key="4">
    <source>
        <dbReference type="Proteomes" id="UP000744438"/>
    </source>
</evidence>